<comment type="caution">
    <text evidence="1">The sequence shown here is derived from an EMBL/GenBank/DDBJ whole genome shotgun (WGS) entry which is preliminary data.</text>
</comment>
<protein>
    <submittedName>
        <fullName evidence="1">Uncharacterized protein</fullName>
    </submittedName>
</protein>
<dbReference type="EMBL" id="VSSQ01044256">
    <property type="protein sequence ID" value="MPM98060.1"/>
    <property type="molecule type" value="Genomic_DNA"/>
</dbReference>
<accession>A0A645E8F7</accession>
<proteinExistence type="predicted"/>
<sequence>MLSLCHQGGYLDGQVAAGQCEGDGIVVERPPDAVGADRDDVAILQQGAAREFDLRCVITPEAGVDAVAAGMAGGALGVEQPLVHHQLHAGVISRLHVNATIAQQVQARVAGVRPVGVTVLDQAGDDGGAWRFGQILVQRVVEDGVVRARQRT</sequence>
<evidence type="ECO:0000313" key="1">
    <source>
        <dbReference type="EMBL" id="MPM98060.1"/>
    </source>
</evidence>
<dbReference type="AlphaFoldDB" id="A0A645E8F7"/>
<gene>
    <name evidence="1" type="ORF">SDC9_145241</name>
</gene>
<reference evidence="1" key="1">
    <citation type="submission" date="2019-08" db="EMBL/GenBank/DDBJ databases">
        <authorList>
            <person name="Kucharzyk K."/>
            <person name="Murdoch R.W."/>
            <person name="Higgins S."/>
            <person name="Loffler F."/>
        </authorList>
    </citation>
    <scope>NUCLEOTIDE SEQUENCE</scope>
</reference>
<organism evidence="1">
    <name type="scientific">bioreactor metagenome</name>
    <dbReference type="NCBI Taxonomy" id="1076179"/>
    <lineage>
        <taxon>unclassified sequences</taxon>
        <taxon>metagenomes</taxon>
        <taxon>ecological metagenomes</taxon>
    </lineage>
</organism>
<name>A0A645E8F7_9ZZZZ</name>